<feature type="region of interest" description="Disordered" evidence="2">
    <location>
        <begin position="1"/>
        <end position="127"/>
    </location>
</feature>
<evidence type="ECO:0000313" key="4">
    <source>
        <dbReference type="Proteomes" id="UP000308652"/>
    </source>
</evidence>
<feature type="compositionally biased region" description="Basic and acidic residues" evidence="2">
    <location>
        <begin position="1"/>
        <end position="14"/>
    </location>
</feature>
<evidence type="ECO:0000313" key="3">
    <source>
        <dbReference type="EMBL" id="TFK31325.1"/>
    </source>
</evidence>
<dbReference type="EMBL" id="ML213781">
    <property type="protein sequence ID" value="TFK31325.1"/>
    <property type="molecule type" value="Genomic_DNA"/>
</dbReference>
<dbReference type="AlphaFoldDB" id="A0A5C3LFA4"/>
<gene>
    <name evidence="3" type="ORF">BDQ12DRAFT_729661</name>
</gene>
<keyword evidence="1" id="KW-0175">Coiled coil</keyword>
<feature type="compositionally biased region" description="Basic and acidic residues" evidence="2">
    <location>
        <begin position="61"/>
        <end position="80"/>
    </location>
</feature>
<dbReference type="Proteomes" id="UP000308652">
    <property type="component" value="Unassembled WGS sequence"/>
</dbReference>
<sequence>MAAKVHVEGSKIEMDKEDEEEKSNEDGGDTRNKDESSDKDEEESGDEDEDVEEDGEEEMSSEDKEEKSRDGKEEKSGKGNEDEDDEDKEDKSSECGLDNDDEGEQNKSDGSDVETVEDDGSETLSLQDDSSFSVSRYLKELEVIRGNVKSIVEVKNKELDIAKRENNCLQEENSHLKDELKKAREERDEQALRNAMKDGSNDENRELKRYIGRLMTELDGAKRKLVLCDGEISDFKEFEEFQDRFELCVRENVKAMKLAMNRVRDERAAIRSYIDHLTSLVGNDSGELARTMRSVAHRLESFEKGLLVTLEEMNQVQEKYVLPMGEGMMPSLGDRLYAGLTSLEELGNMWGPKYEEWLERKKMHATLRQEAADMYD</sequence>
<feature type="compositionally biased region" description="Acidic residues" evidence="2">
    <location>
        <begin position="111"/>
        <end position="121"/>
    </location>
</feature>
<proteinExistence type="predicted"/>
<feature type="compositionally biased region" description="Acidic residues" evidence="2">
    <location>
        <begin position="37"/>
        <end position="60"/>
    </location>
</feature>
<feature type="compositionally biased region" description="Basic and acidic residues" evidence="2">
    <location>
        <begin position="24"/>
        <end position="36"/>
    </location>
</feature>
<reference evidence="3 4" key="1">
    <citation type="journal article" date="2019" name="Nat. Ecol. Evol.">
        <title>Megaphylogeny resolves global patterns of mushroom evolution.</title>
        <authorList>
            <person name="Varga T."/>
            <person name="Krizsan K."/>
            <person name="Foldi C."/>
            <person name="Dima B."/>
            <person name="Sanchez-Garcia M."/>
            <person name="Sanchez-Ramirez S."/>
            <person name="Szollosi G.J."/>
            <person name="Szarkandi J.G."/>
            <person name="Papp V."/>
            <person name="Albert L."/>
            <person name="Andreopoulos W."/>
            <person name="Angelini C."/>
            <person name="Antonin V."/>
            <person name="Barry K.W."/>
            <person name="Bougher N.L."/>
            <person name="Buchanan P."/>
            <person name="Buyck B."/>
            <person name="Bense V."/>
            <person name="Catcheside P."/>
            <person name="Chovatia M."/>
            <person name="Cooper J."/>
            <person name="Damon W."/>
            <person name="Desjardin D."/>
            <person name="Finy P."/>
            <person name="Geml J."/>
            <person name="Haridas S."/>
            <person name="Hughes K."/>
            <person name="Justo A."/>
            <person name="Karasinski D."/>
            <person name="Kautmanova I."/>
            <person name="Kiss B."/>
            <person name="Kocsube S."/>
            <person name="Kotiranta H."/>
            <person name="LaButti K.M."/>
            <person name="Lechner B.E."/>
            <person name="Liimatainen K."/>
            <person name="Lipzen A."/>
            <person name="Lukacs Z."/>
            <person name="Mihaltcheva S."/>
            <person name="Morgado L.N."/>
            <person name="Niskanen T."/>
            <person name="Noordeloos M.E."/>
            <person name="Ohm R.A."/>
            <person name="Ortiz-Santana B."/>
            <person name="Ovrebo C."/>
            <person name="Racz N."/>
            <person name="Riley R."/>
            <person name="Savchenko A."/>
            <person name="Shiryaev A."/>
            <person name="Soop K."/>
            <person name="Spirin V."/>
            <person name="Szebenyi C."/>
            <person name="Tomsovsky M."/>
            <person name="Tulloss R.E."/>
            <person name="Uehling J."/>
            <person name="Grigoriev I.V."/>
            <person name="Vagvolgyi C."/>
            <person name="Papp T."/>
            <person name="Martin F.M."/>
            <person name="Miettinen O."/>
            <person name="Hibbett D.S."/>
            <person name="Nagy L.G."/>
        </authorList>
    </citation>
    <scope>NUCLEOTIDE SEQUENCE [LARGE SCALE GENOMIC DNA]</scope>
    <source>
        <strain evidence="3 4">CBS 166.37</strain>
    </source>
</reference>
<accession>A0A5C3LFA4</accession>
<organism evidence="3 4">
    <name type="scientific">Crucibulum laeve</name>
    <dbReference type="NCBI Taxonomy" id="68775"/>
    <lineage>
        <taxon>Eukaryota</taxon>
        <taxon>Fungi</taxon>
        <taxon>Dikarya</taxon>
        <taxon>Basidiomycota</taxon>
        <taxon>Agaricomycotina</taxon>
        <taxon>Agaricomycetes</taxon>
        <taxon>Agaricomycetidae</taxon>
        <taxon>Agaricales</taxon>
        <taxon>Agaricineae</taxon>
        <taxon>Nidulariaceae</taxon>
        <taxon>Crucibulum</taxon>
    </lineage>
</organism>
<evidence type="ECO:0000256" key="2">
    <source>
        <dbReference type="SAM" id="MobiDB-lite"/>
    </source>
</evidence>
<keyword evidence="4" id="KW-1185">Reference proteome</keyword>
<protein>
    <submittedName>
        <fullName evidence="3">Uncharacterized protein</fullName>
    </submittedName>
</protein>
<feature type="coiled-coil region" evidence="1">
    <location>
        <begin position="152"/>
        <end position="193"/>
    </location>
</feature>
<evidence type="ECO:0000256" key="1">
    <source>
        <dbReference type="SAM" id="Coils"/>
    </source>
</evidence>
<name>A0A5C3LFA4_9AGAR</name>